<evidence type="ECO:0000313" key="2">
    <source>
        <dbReference type="Proteomes" id="UP001162640"/>
    </source>
</evidence>
<organism evidence="1 2">
    <name type="scientific">Triparma laevis f. inornata</name>
    <dbReference type="NCBI Taxonomy" id="1714386"/>
    <lineage>
        <taxon>Eukaryota</taxon>
        <taxon>Sar</taxon>
        <taxon>Stramenopiles</taxon>
        <taxon>Ochrophyta</taxon>
        <taxon>Bolidophyceae</taxon>
        <taxon>Parmales</taxon>
        <taxon>Triparmaceae</taxon>
        <taxon>Triparma</taxon>
    </lineage>
</organism>
<dbReference type="InterPro" id="IPR032675">
    <property type="entry name" value="LRR_dom_sf"/>
</dbReference>
<comment type="caution">
    <text evidence="1">The sequence shown here is derived from an EMBL/GenBank/DDBJ whole genome shotgun (WGS) entry which is preliminary data.</text>
</comment>
<evidence type="ECO:0000313" key="1">
    <source>
        <dbReference type="EMBL" id="GMH90046.1"/>
    </source>
</evidence>
<sequence length="274" mass="30127">MSKYLASKYNEGNESRKMGGKMGLGDEGDEEGVGILEVSSAESLPISTTVSTFPATTDQFMHTPEFRRHFVEFVPGDTLMALRVATKGWKAAADVFIDDGVRSGEIIVHDGKNISHDDAEAREKRCELVTRVIFLLNITKVGEQACRYAANLVVVDIPEGVENIEVCAFCRCSSLTTISFPTTLKSIGNFAFADCSRLDNVDLLHTNLQELSGWAFECCSELKSMTIPDSLQRLGVGIFYLCFKLTPSNIIVNDLMIDTTSEVIAHLRAQQSNP</sequence>
<dbReference type="Pfam" id="PF13306">
    <property type="entry name" value="LRR_5"/>
    <property type="match status" value="1"/>
</dbReference>
<protein>
    <submittedName>
        <fullName evidence="1">Uncharacterized protein</fullName>
    </submittedName>
</protein>
<name>A0A9W7BK99_9STRA</name>
<dbReference type="InterPro" id="IPR053139">
    <property type="entry name" value="Surface_bspA-like"/>
</dbReference>
<reference evidence="2" key="1">
    <citation type="journal article" date="2023" name="Commun. Biol.">
        <title>Genome analysis of Parmales, the sister group of diatoms, reveals the evolutionary specialization of diatoms from phago-mixotrophs to photoautotrophs.</title>
        <authorList>
            <person name="Ban H."/>
            <person name="Sato S."/>
            <person name="Yoshikawa S."/>
            <person name="Yamada K."/>
            <person name="Nakamura Y."/>
            <person name="Ichinomiya M."/>
            <person name="Sato N."/>
            <person name="Blanc-Mathieu R."/>
            <person name="Endo H."/>
            <person name="Kuwata A."/>
            <person name="Ogata H."/>
        </authorList>
    </citation>
    <scope>NUCLEOTIDE SEQUENCE [LARGE SCALE GENOMIC DNA]</scope>
</reference>
<dbReference type="InterPro" id="IPR026906">
    <property type="entry name" value="LRR_5"/>
</dbReference>
<dbReference type="Proteomes" id="UP001162640">
    <property type="component" value="Unassembled WGS sequence"/>
</dbReference>
<gene>
    <name evidence="1" type="ORF">TL16_g11648</name>
</gene>
<dbReference type="PANTHER" id="PTHR45661">
    <property type="entry name" value="SURFACE ANTIGEN"/>
    <property type="match status" value="1"/>
</dbReference>
<dbReference type="AlphaFoldDB" id="A0A9W7BK99"/>
<dbReference type="Gene3D" id="3.80.10.10">
    <property type="entry name" value="Ribonuclease Inhibitor"/>
    <property type="match status" value="1"/>
</dbReference>
<proteinExistence type="predicted"/>
<dbReference type="PANTHER" id="PTHR45661:SF3">
    <property type="entry name" value="IG-LIKE DOMAIN-CONTAINING PROTEIN"/>
    <property type="match status" value="1"/>
</dbReference>
<dbReference type="SUPFAM" id="SSF52058">
    <property type="entry name" value="L domain-like"/>
    <property type="match status" value="1"/>
</dbReference>
<dbReference type="EMBL" id="BLQM01000441">
    <property type="protein sequence ID" value="GMH90046.1"/>
    <property type="molecule type" value="Genomic_DNA"/>
</dbReference>
<accession>A0A9W7BK99</accession>